<dbReference type="EMBL" id="KK116157">
    <property type="protein sequence ID" value="KFM66974.1"/>
    <property type="molecule type" value="Genomic_DNA"/>
</dbReference>
<name>A0A087TPD5_STEMI</name>
<keyword evidence="3" id="KW-1185">Reference proteome</keyword>
<protein>
    <submittedName>
        <fullName evidence="2">Uncharacterized protein</fullName>
    </submittedName>
</protein>
<gene>
    <name evidence="2" type="ORF">X975_05927</name>
</gene>
<dbReference type="OMA" id="LNPHITK"/>
<keyword evidence="1" id="KW-0472">Membrane</keyword>
<accession>A0A087TPD5</accession>
<feature type="non-terminal residue" evidence="2">
    <location>
        <position position="125"/>
    </location>
</feature>
<proteinExistence type="predicted"/>
<evidence type="ECO:0000256" key="1">
    <source>
        <dbReference type="SAM" id="Phobius"/>
    </source>
</evidence>
<evidence type="ECO:0000313" key="2">
    <source>
        <dbReference type="EMBL" id="KFM66974.1"/>
    </source>
</evidence>
<dbReference type="AlphaFoldDB" id="A0A087TPD5"/>
<reference evidence="2 3" key="1">
    <citation type="submission" date="2013-11" db="EMBL/GenBank/DDBJ databases">
        <title>Genome sequencing of Stegodyphus mimosarum.</title>
        <authorList>
            <person name="Bechsgaard J."/>
        </authorList>
    </citation>
    <scope>NUCLEOTIDE SEQUENCE [LARGE SCALE GENOMIC DNA]</scope>
</reference>
<dbReference type="OrthoDB" id="411871at2759"/>
<keyword evidence="1" id="KW-1133">Transmembrane helix</keyword>
<dbReference type="Proteomes" id="UP000054359">
    <property type="component" value="Unassembled WGS sequence"/>
</dbReference>
<evidence type="ECO:0000313" key="3">
    <source>
        <dbReference type="Proteomes" id="UP000054359"/>
    </source>
</evidence>
<keyword evidence="1" id="KW-0812">Transmembrane</keyword>
<organism evidence="2 3">
    <name type="scientific">Stegodyphus mimosarum</name>
    <name type="common">African social velvet spider</name>
    <dbReference type="NCBI Taxonomy" id="407821"/>
    <lineage>
        <taxon>Eukaryota</taxon>
        <taxon>Metazoa</taxon>
        <taxon>Ecdysozoa</taxon>
        <taxon>Arthropoda</taxon>
        <taxon>Chelicerata</taxon>
        <taxon>Arachnida</taxon>
        <taxon>Araneae</taxon>
        <taxon>Araneomorphae</taxon>
        <taxon>Entelegynae</taxon>
        <taxon>Eresoidea</taxon>
        <taxon>Eresidae</taxon>
        <taxon>Stegodyphus</taxon>
    </lineage>
</organism>
<sequence length="125" mass="14350">MDGTNWGLNPHITKILLQTVIHKIVNYGAAIWVIPMTERKKKILTTIQRQFTLNITRVFQTTQNPALDSIAGTTPLHLEATYKAIYSRVTQLQVPANIENSTYDPQEFEKDHLLTTVIQQLHIRK</sequence>
<feature type="transmembrane region" description="Helical" evidence="1">
    <location>
        <begin position="15"/>
        <end position="34"/>
    </location>
</feature>